<dbReference type="EnsemblPlants" id="ONIVA03G34190.1">
    <property type="protein sequence ID" value="ONIVA03G34190.1"/>
    <property type="gene ID" value="ONIVA03G34190"/>
</dbReference>
<keyword evidence="2" id="KW-1185">Reference proteome</keyword>
<sequence length="88" mass="8969">MGRLNPVAFLAGWVTNATRAAPPPRLVIPLALRRNGGARPGAAAAGGGAAIADAARARGEARFYTHPYTGTFAAVNLEVIREGLSGTT</sequence>
<name>A0A0E0GT72_ORYNI</name>
<reference evidence="1" key="2">
    <citation type="submission" date="2018-04" db="EMBL/GenBank/DDBJ databases">
        <title>OnivRS2 (Oryza nivara Reference Sequence Version 2).</title>
        <authorList>
            <person name="Zhang J."/>
            <person name="Kudrna D."/>
            <person name="Lee S."/>
            <person name="Talag J."/>
            <person name="Rajasekar S."/>
            <person name="Welchert J."/>
            <person name="Hsing Y.-I."/>
            <person name="Wing R.A."/>
        </authorList>
    </citation>
    <scope>NUCLEOTIDE SEQUENCE [LARGE SCALE GENOMIC DNA]</scope>
    <source>
        <strain evidence="1">SL10</strain>
    </source>
</reference>
<evidence type="ECO:0000313" key="2">
    <source>
        <dbReference type="Proteomes" id="UP000006591"/>
    </source>
</evidence>
<evidence type="ECO:0000313" key="1">
    <source>
        <dbReference type="EnsemblPlants" id="ONIVA03G34190.1"/>
    </source>
</evidence>
<proteinExistence type="predicted"/>
<dbReference type="Gramene" id="ONIVA03G34190.1">
    <property type="protein sequence ID" value="ONIVA03G34190.1"/>
    <property type="gene ID" value="ONIVA03G34190"/>
</dbReference>
<dbReference type="Proteomes" id="UP000006591">
    <property type="component" value="Chromosome 3"/>
</dbReference>
<reference evidence="1" key="1">
    <citation type="submission" date="2015-04" db="UniProtKB">
        <authorList>
            <consortium name="EnsemblPlants"/>
        </authorList>
    </citation>
    <scope>IDENTIFICATION</scope>
    <source>
        <strain evidence="1">SL10</strain>
    </source>
</reference>
<organism evidence="1">
    <name type="scientific">Oryza nivara</name>
    <name type="common">Indian wild rice</name>
    <name type="synonym">Oryza sativa f. spontanea</name>
    <dbReference type="NCBI Taxonomy" id="4536"/>
    <lineage>
        <taxon>Eukaryota</taxon>
        <taxon>Viridiplantae</taxon>
        <taxon>Streptophyta</taxon>
        <taxon>Embryophyta</taxon>
        <taxon>Tracheophyta</taxon>
        <taxon>Spermatophyta</taxon>
        <taxon>Magnoliopsida</taxon>
        <taxon>Liliopsida</taxon>
        <taxon>Poales</taxon>
        <taxon>Poaceae</taxon>
        <taxon>BOP clade</taxon>
        <taxon>Oryzoideae</taxon>
        <taxon>Oryzeae</taxon>
        <taxon>Oryzinae</taxon>
        <taxon>Oryza</taxon>
    </lineage>
</organism>
<dbReference type="HOGENOM" id="CLU_2472883_0_0_1"/>
<accession>A0A0E0GT72</accession>
<dbReference type="AlphaFoldDB" id="A0A0E0GT72"/>
<protein>
    <submittedName>
        <fullName evidence="1">Uncharacterized protein</fullName>
    </submittedName>
</protein>